<keyword evidence="5" id="KW-0732">Signal</keyword>
<dbReference type="Gene3D" id="3.40.50.1820">
    <property type="entry name" value="alpha/beta hydrolase"/>
    <property type="match status" value="1"/>
</dbReference>
<evidence type="ECO:0000256" key="4">
    <source>
        <dbReference type="ARBA" id="ARBA00023180"/>
    </source>
</evidence>
<dbReference type="OMA" id="LILINCC"/>
<dbReference type="InterPro" id="IPR002018">
    <property type="entry name" value="CarbesteraseB"/>
</dbReference>
<dbReference type="Proteomes" id="UP000054359">
    <property type="component" value="Unassembled WGS sequence"/>
</dbReference>
<dbReference type="InterPro" id="IPR029058">
    <property type="entry name" value="AB_hydrolase_fold"/>
</dbReference>
<evidence type="ECO:0000256" key="1">
    <source>
        <dbReference type="ARBA" id="ARBA00005964"/>
    </source>
</evidence>
<evidence type="ECO:0000256" key="2">
    <source>
        <dbReference type="ARBA" id="ARBA00022487"/>
    </source>
</evidence>
<name>A0A087U1F7_STEMI</name>
<dbReference type="GO" id="GO:0019695">
    <property type="term" value="P:choline metabolic process"/>
    <property type="evidence" value="ECO:0007669"/>
    <property type="project" value="TreeGrafter"/>
</dbReference>
<dbReference type="GO" id="GO:0003990">
    <property type="term" value="F:acetylcholinesterase activity"/>
    <property type="evidence" value="ECO:0007669"/>
    <property type="project" value="TreeGrafter"/>
</dbReference>
<keyword evidence="2" id="KW-0719">Serine esterase</keyword>
<dbReference type="PANTHER" id="PTHR43918:SF4">
    <property type="entry name" value="CARBOXYLIC ESTER HYDROLASE"/>
    <property type="match status" value="1"/>
</dbReference>
<evidence type="ECO:0000256" key="5">
    <source>
        <dbReference type="RuleBase" id="RU361235"/>
    </source>
</evidence>
<evidence type="ECO:0000256" key="3">
    <source>
        <dbReference type="ARBA" id="ARBA00022801"/>
    </source>
</evidence>
<dbReference type="InterPro" id="IPR019826">
    <property type="entry name" value="Carboxylesterase_B_AS"/>
</dbReference>
<accession>A0A087U1F7</accession>
<dbReference type="GO" id="GO:0005886">
    <property type="term" value="C:plasma membrane"/>
    <property type="evidence" value="ECO:0007669"/>
    <property type="project" value="TreeGrafter"/>
</dbReference>
<feature type="signal peptide" evidence="5">
    <location>
        <begin position="1"/>
        <end position="18"/>
    </location>
</feature>
<sequence>MSFSLGLLLLSLIELVSCLDQVVKTKNGLVRGTTVQFENIQIQAFFGVPFAEPPVGELRFRKPRPVKEWSGVRDATKMSPACIQFSFYPFPWYDFKDDKSEDCLYLNIWLLAKTRASDRKAVMFWIYGGGFTVGSITKPEYDGRLLTFAGDVIVVTVNYRMASLGFLYSGSDEAPGNVGMYDQLMAMQWVNENIKYFGGDPKRVTLFGQSAGSIAISLWCISPLTKGLFHRVIMESGSAAFFRSDHKNSSLSLSQKLAKAVDCATDEKTIDKFPEEVVGCLRSMI</sequence>
<protein>
    <recommendedName>
        <fullName evidence="5">Carboxylic ester hydrolase</fullName>
        <ecNumber evidence="5">3.1.1.-</ecNumber>
    </recommendedName>
</protein>
<dbReference type="EMBL" id="KK117700">
    <property type="protein sequence ID" value="KFM71196.1"/>
    <property type="molecule type" value="Genomic_DNA"/>
</dbReference>
<feature type="non-terminal residue" evidence="7">
    <location>
        <position position="285"/>
    </location>
</feature>
<dbReference type="PANTHER" id="PTHR43918">
    <property type="entry name" value="ACETYLCHOLINESTERASE"/>
    <property type="match status" value="1"/>
</dbReference>
<feature type="domain" description="Carboxylesterase type B" evidence="6">
    <location>
        <begin position="20"/>
        <end position="283"/>
    </location>
</feature>
<gene>
    <name evidence="7" type="ORF">X975_03709</name>
</gene>
<keyword evidence="3 5" id="KW-0378">Hydrolase</keyword>
<dbReference type="STRING" id="407821.A0A087U1F7"/>
<dbReference type="InterPro" id="IPR050654">
    <property type="entry name" value="AChE-related_enzymes"/>
</dbReference>
<dbReference type="GO" id="GO:0005615">
    <property type="term" value="C:extracellular space"/>
    <property type="evidence" value="ECO:0007669"/>
    <property type="project" value="TreeGrafter"/>
</dbReference>
<dbReference type="SUPFAM" id="SSF53474">
    <property type="entry name" value="alpha/beta-Hydrolases"/>
    <property type="match status" value="1"/>
</dbReference>
<dbReference type="AlphaFoldDB" id="A0A087U1F7"/>
<reference evidence="7 8" key="1">
    <citation type="submission" date="2013-11" db="EMBL/GenBank/DDBJ databases">
        <title>Genome sequencing of Stegodyphus mimosarum.</title>
        <authorList>
            <person name="Bechsgaard J."/>
        </authorList>
    </citation>
    <scope>NUCLEOTIDE SEQUENCE [LARGE SCALE GENOMIC DNA]</scope>
</reference>
<keyword evidence="4" id="KW-0325">Glycoprotein</keyword>
<evidence type="ECO:0000313" key="7">
    <source>
        <dbReference type="EMBL" id="KFM71196.1"/>
    </source>
</evidence>
<organism evidence="7 8">
    <name type="scientific">Stegodyphus mimosarum</name>
    <name type="common">African social velvet spider</name>
    <dbReference type="NCBI Taxonomy" id="407821"/>
    <lineage>
        <taxon>Eukaryota</taxon>
        <taxon>Metazoa</taxon>
        <taxon>Ecdysozoa</taxon>
        <taxon>Arthropoda</taxon>
        <taxon>Chelicerata</taxon>
        <taxon>Arachnida</taxon>
        <taxon>Araneae</taxon>
        <taxon>Araneomorphae</taxon>
        <taxon>Entelegynae</taxon>
        <taxon>Eresoidea</taxon>
        <taxon>Eresidae</taxon>
        <taxon>Stegodyphus</taxon>
    </lineage>
</organism>
<dbReference type="OrthoDB" id="6424772at2759"/>
<evidence type="ECO:0000313" key="8">
    <source>
        <dbReference type="Proteomes" id="UP000054359"/>
    </source>
</evidence>
<dbReference type="EC" id="3.1.1.-" evidence="5"/>
<evidence type="ECO:0000259" key="6">
    <source>
        <dbReference type="Pfam" id="PF00135"/>
    </source>
</evidence>
<feature type="chain" id="PRO_5005106645" description="Carboxylic ester hydrolase" evidence="5">
    <location>
        <begin position="19"/>
        <end position="285"/>
    </location>
</feature>
<comment type="similarity">
    <text evidence="1 5">Belongs to the type-B carboxylesterase/lipase family.</text>
</comment>
<keyword evidence="8" id="KW-1185">Reference proteome</keyword>
<dbReference type="Pfam" id="PF00135">
    <property type="entry name" value="COesterase"/>
    <property type="match status" value="1"/>
</dbReference>
<dbReference type="GO" id="GO:0006581">
    <property type="term" value="P:acetylcholine catabolic process"/>
    <property type="evidence" value="ECO:0007669"/>
    <property type="project" value="TreeGrafter"/>
</dbReference>
<proteinExistence type="inferred from homology"/>
<dbReference type="PROSITE" id="PS00122">
    <property type="entry name" value="CARBOXYLESTERASE_B_1"/>
    <property type="match status" value="1"/>
</dbReference>